<feature type="region of interest" description="Disordered" evidence="9">
    <location>
        <begin position="1"/>
        <end position="32"/>
    </location>
</feature>
<name>A0A511R139_9DEIN</name>
<organism evidence="10 11">
    <name type="scientific">Meiothermus hypogaeus NBRC 106114</name>
    <dbReference type="NCBI Taxonomy" id="1227553"/>
    <lineage>
        <taxon>Bacteria</taxon>
        <taxon>Thermotogati</taxon>
        <taxon>Deinococcota</taxon>
        <taxon>Deinococci</taxon>
        <taxon>Thermales</taxon>
        <taxon>Thermaceae</taxon>
        <taxon>Meiothermus</taxon>
    </lineage>
</organism>
<evidence type="ECO:0000256" key="4">
    <source>
        <dbReference type="ARBA" id="ARBA00022980"/>
    </source>
</evidence>
<dbReference type="InterPro" id="IPR001648">
    <property type="entry name" value="Ribosomal_bS18"/>
</dbReference>
<evidence type="ECO:0000256" key="1">
    <source>
        <dbReference type="ARBA" id="ARBA00005589"/>
    </source>
</evidence>
<comment type="subunit">
    <text evidence="7">Part of the 30S ribosomal subunit. Forms a tight heterodimer with protein bS6.</text>
</comment>
<dbReference type="PRINTS" id="PR00974">
    <property type="entry name" value="RIBOSOMALS18"/>
</dbReference>
<keyword evidence="4 7" id="KW-0689">Ribosomal protein</keyword>
<evidence type="ECO:0000256" key="5">
    <source>
        <dbReference type="ARBA" id="ARBA00023274"/>
    </source>
</evidence>
<evidence type="ECO:0000256" key="6">
    <source>
        <dbReference type="ARBA" id="ARBA00035141"/>
    </source>
</evidence>
<dbReference type="SUPFAM" id="SSF46911">
    <property type="entry name" value="Ribosomal protein S18"/>
    <property type="match status" value="1"/>
</dbReference>
<evidence type="ECO:0000256" key="2">
    <source>
        <dbReference type="ARBA" id="ARBA00022730"/>
    </source>
</evidence>
<evidence type="ECO:0000256" key="7">
    <source>
        <dbReference type="HAMAP-Rule" id="MF_00270"/>
    </source>
</evidence>
<proteinExistence type="inferred from homology"/>
<evidence type="ECO:0000256" key="3">
    <source>
        <dbReference type="ARBA" id="ARBA00022884"/>
    </source>
</evidence>
<keyword evidence="5 7" id="KW-0687">Ribonucleoprotein</keyword>
<evidence type="ECO:0000313" key="10">
    <source>
        <dbReference type="EMBL" id="GEM82736.1"/>
    </source>
</evidence>
<dbReference type="FunFam" id="4.10.640.10:FF:000015">
    <property type="entry name" value="30S ribosomal protein S18"/>
    <property type="match status" value="1"/>
</dbReference>
<comment type="function">
    <text evidence="7">Binds as a heterodimer with protein bS6 to the central domain of the 16S rRNA, where it helps stabilize the platform of the 30S subunit.</text>
</comment>
<reference evidence="10 11" key="1">
    <citation type="submission" date="2019-07" db="EMBL/GenBank/DDBJ databases">
        <title>Whole genome shotgun sequence of Meiothermus hypogaeus NBRC 106114.</title>
        <authorList>
            <person name="Hosoyama A."/>
            <person name="Uohara A."/>
            <person name="Ohji S."/>
            <person name="Ichikawa N."/>
        </authorList>
    </citation>
    <scope>NUCLEOTIDE SEQUENCE [LARGE SCALE GENOMIC DNA]</scope>
    <source>
        <strain evidence="10 11">NBRC 106114</strain>
    </source>
</reference>
<keyword evidence="2 7" id="KW-0699">rRNA-binding</keyword>
<evidence type="ECO:0000256" key="8">
    <source>
        <dbReference type="RuleBase" id="RU003910"/>
    </source>
</evidence>
<dbReference type="PANTHER" id="PTHR13479">
    <property type="entry name" value="30S RIBOSOMAL PROTEIN S18"/>
    <property type="match status" value="1"/>
</dbReference>
<dbReference type="EMBL" id="BJXL01000019">
    <property type="protein sequence ID" value="GEM82736.1"/>
    <property type="molecule type" value="Genomic_DNA"/>
</dbReference>
<comment type="similarity">
    <text evidence="1 7 8">Belongs to the bacterial ribosomal protein bS18 family.</text>
</comment>
<dbReference type="GO" id="GO:0006412">
    <property type="term" value="P:translation"/>
    <property type="evidence" value="ECO:0007669"/>
    <property type="project" value="UniProtKB-UniRule"/>
</dbReference>
<feature type="compositionally biased region" description="Basic and acidic residues" evidence="9">
    <location>
        <begin position="11"/>
        <end position="25"/>
    </location>
</feature>
<keyword evidence="3 7" id="KW-0694">RNA-binding</keyword>
<evidence type="ECO:0000313" key="11">
    <source>
        <dbReference type="Proteomes" id="UP000321197"/>
    </source>
</evidence>
<dbReference type="Gene3D" id="4.10.640.10">
    <property type="entry name" value="Ribosomal protein S18"/>
    <property type="match status" value="1"/>
</dbReference>
<dbReference type="GO" id="GO:0070181">
    <property type="term" value="F:small ribosomal subunit rRNA binding"/>
    <property type="evidence" value="ECO:0007669"/>
    <property type="project" value="TreeGrafter"/>
</dbReference>
<dbReference type="InterPro" id="IPR036870">
    <property type="entry name" value="Ribosomal_bS18_sf"/>
</dbReference>
<dbReference type="GO" id="GO:0003735">
    <property type="term" value="F:structural constituent of ribosome"/>
    <property type="evidence" value="ECO:0007669"/>
    <property type="project" value="InterPro"/>
</dbReference>
<sequence>MSTKKMSNRGPKGDRQDRERGERGMRRGRKPKVAAAVGAFDLNDFKNVDILRRFLSETGKILPRRRTGLNAKDQRKLARTIKRARMMGLLPFTEKLVRK</sequence>
<dbReference type="AlphaFoldDB" id="A0A511R139"/>
<comment type="caution">
    <text evidence="10">The sequence shown here is derived from an EMBL/GenBank/DDBJ whole genome shotgun (WGS) entry which is preliminary data.</text>
</comment>
<dbReference type="Proteomes" id="UP000321197">
    <property type="component" value="Unassembled WGS sequence"/>
</dbReference>
<dbReference type="GO" id="GO:0005840">
    <property type="term" value="C:ribosome"/>
    <property type="evidence" value="ECO:0007669"/>
    <property type="project" value="UniProtKB-KW"/>
</dbReference>
<dbReference type="GO" id="GO:1990904">
    <property type="term" value="C:ribonucleoprotein complex"/>
    <property type="evidence" value="ECO:0007669"/>
    <property type="project" value="UniProtKB-KW"/>
</dbReference>
<dbReference type="NCBIfam" id="TIGR00165">
    <property type="entry name" value="S18"/>
    <property type="match status" value="1"/>
</dbReference>
<gene>
    <name evidence="7 10" type="primary">rpsR</name>
    <name evidence="10" type="ORF">MHY01S_09020</name>
</gene>
<dbReference type="HAMAP" id="MF_00270">
    <property type="entry name" value="Ribosomal_bS18"/>
    <property type="match status" value="1"/>
</dbReference>
<protein>
    <recommendedName>
        <fullName evidence="6 7">Small ribosomal subunit protein bS18</fullName>
    </recommendedName>
</protein>
<dbReference type="Pfam" id="PF01084">
    <property type="entry name" value="Ribosomal_S18"/>
    <property type="match status" value="1"/>
</dbReference>
<accession>A0A511R139</accession>
<evidence type="ECO:0000256" key="9">
    <source>
        <dbReference type="SAM" id="MobiDB-lite"/>
    </source>
</evidence>
<dbReference type="PANTHER" id="PTHR13479:SF40">
    <property type="entry name" value="SMALL RIBOSOMAL SUBUNIT PROTEIN BS18M"/>
    <property type="match status" value="1"/>
</dbReference>